<dbReference type="Gene3D" id="3.60.10.10">
    <property type="entry name" value="Endonuclease/exonuclease/phosphatase"/>
    <property type="match status" value="1"/>
</dbReference>
<evidence type="ECO:0000313" key="3">
    <source>
        <dbReference type="Proteomes" id="UP000316096"/>
    </source>
</evidence>
<dbReference type="InterPro" id="IPR005135">
    <property type="entry name" value="Endo/exonuclease/phosphatase"/>
</dbReference>
<dbReference type="Proteomes" id="UP000316096">
    <property type="component" value="Unassembled WGS sequence"/>
</dbReference>
<dbReference type="GO" id="GO:0004519">
    <property type="term" value="F:endonuclease activity"/>
    <property type="evidence" value="ECO:0007669"/>
    <property type="project" value="UniProtKB-KW"/>
</dbReference>
<keyword evidence="3" id="KW-1185">Reference proteome</keyword>
<evidence type="ECO:0000313" key="2">
    <source>
        <dbReference type="EMBL" id="TQL87848.1"/>
    </source>
</evidence>
<sequence length="322" mass="34614">MTVVGTWNLENLFKPGADFGPGSEAVYRKKLHGLATTIDEAGLDVLAVQEVGDPDALGDLAALLGGEWRHVTSEHFEAAHPIRVGFLSRLPIEVLADAADFPGQLGATQTDDSGTHISRMGRGALAVRVEAPGQELILIACHLKSKLLSFPSDGKSSRFAPRDEGERARYAAYALNRRTAEAVTVRALADRLLDAQGRTRPVMVLGDLNDEPQAATTQILLGPPGSELGTLGADRPDGGDASRLWNLAPRIPEDERYSRIYRGRGELIDHILASQTLLAQTQEVHMVHTRPLPSVTDDAPARRDAPASDHALLLTRLTSGQA</sequence>
<dbReference type="RefSeq" id="WP_141963448.1">
    <property type="nucleotide sequence ID" value="NZ_VFOZ01000003.1"/>
</dbReference>
<organism evidence="2 3">
    <name type="scientific">Actinoallomurus bryophytorum</name>
    <dbReference type="NCBI Taxonomy" id="1490222"/>
    <lineage>
        <taxon>Bacteria</taxon>
        <taxon>Bacillati</taxon>
        <taxon>Actinomycetota</taxon>
        <taxon>Actinomycetes</taxon>
        <taxon>Streptosporangiales</taxon>
        <taxon>Thermomonosporaceae</taxon>
        <taxon>Actinoallomurus</taxon>
    </lineage>
</organism>
<dbReference type="EMBL" id="VFOZ01000003">
    <property type="protein sequence ID" value="TQL87848.1"/>
    <property type="molecule type" value="Genomic_DNA"/>
</dbReference>
<keyword evidence="2" id="KW-0255">Endonuclease</keyword>
<gene>
    <name evidence="2" type="ORF">FB559_8459</name>
</gene>
<dbReference type="PANTHER" id="PTHR42834:SF1">
    <property type="entry name" value="ENDONUCLEASE_EXONUCLEASE_PHOSPHATASE FAMILY PROTEIN (AFU_ORTHOLOGUE AFUA_3G09210)"/>
    <property type="match status" value="1"/>
</dbReference>
<protein>
    <submittedName>
        <fullName evidence="2">Endonuclease/exonuclease/phosphatase family protein</fullName>
    </submittedName>
</protein>
<dbReference type="OrthoDB" id="7297112at2"/>
<accession>A0A543BSP2</accession>
<dbReference type="InterPro" id="IPR036691">
    <property type="entry name" value="Endo/exonu/phosph_ase_sf"/>
</dbReference>
<dbReference type="AlphaFoldDB" id="A0A543BSP2"/>
<name>A0A543BSP2_9ACTN</name>
<comment type="caution">
    <text evidence="2">The sequence shown here is derived from an EMBL/GenBank/DDBJ whole genome shotgun (WGS) entry which is preliminary data.</text>
</comment>
<dbReference type="PANTHER" id="PTHR42834">
    <property type="entry name" value="ENDONUCLEASE/EXONUCLEASE/PHOSPHATASE FAMILY PROTEIN (AFU_ORTHOLOGUE AFUA_3G09210)"/>
    <property type="match status" value="1"/>
</dbReference>
<keyword evidence="2" id="KW-0540">Nuclease</keyword>
<feature type="domain" description="Endonuclease/exonuclease/phosphatase" evidence="1">
    <location>
        <begin position="5"/>
        <end position="310"/>
    </location>
</feature>
<keyword evidence="2" id="KW-0378">Hydrolase</keyword>
<dbReference type="GO" id="GO:0004527">
    <property type="term" value="F:exonuclease activity"/>
    <property type="evidence" value="ECO:0007669"/>
    <property type="project" value="UniProtKB-KW"/>
</dbReference>
<proteinExistence type="predicted"/>
<reference evidence="2 3" key="1">
    <citation type="submission" date="2019-06" db="EMBL/GenBank/DDBJ databases">
        <title>Sequencing the genomes of 1000 actinobacteria strains.</title>
        <authorList>
            <person name="Klenk H.-P."/>
        </authorList>
    </citation>
    <scope>NUCLEOTIDE SEQUENCE [LARGE SCALE GENOMIC DNA]</scope>
    <source>
        <strain evidence="2 3">DSM 102200</strain>
    </source>
</reference>
<dbReference type="SUPFAM" id="SSF56219">
    <property type="entry name" value="DNase I-like"/>
    <property type="match status" value="1"/>
</dbReference>
<evidence type="ECO:0000259" key="1">
    <source>
        <dbReference type="Pfam" id="PF03372"/>
    </source>
</evidence>
<dbReference type="Pfam" id="PF03372">
    <property type="entry name" value="Exo_endo_phos"/>
    <property type="match status" value="1"/>
</dbReference>
<keyword evidence="2" id="KW-0269">Exonuclease</keyword>